<comment type="caution">
    <text evidence="1">The sequence shown here is derived from an EMBL/GenBank/DDBJ whole genome shotgun (WGS) entry which is preliminary data.</text>
</comment>
<protein>
    <submittedName>
        <fullName evidence="1">Uncharacterized protein</fullName>
    </submittedName>
</protein>
<dbReference type="RefSeq" id="XP_056520490.1">
    <property type="nucleotide sequence ID" value="XM_056666894.1"/>
</dbReference>
<reference evidence="1" key="1">
    <citation type="submission" date="2022-11" db="EMBL/GenBank/DDBJ databases">
        <authorList>
            <person name="Petersen C."/>
        </authorList>
    </citation>
    <scope>NUCLEOTIDE SEQUENCE</scope>
    <source>
        <strain evidence="1">IBT 22155</strain>
    </source>
</reference>
<dbReference type="EMBL" id="JAPQKL010000005">
    <property type="protein sequence ID" value="KAJ5130111.1"/>
    <property type="molecule type" value="Genomic_DNA"/>
</dbReference>
<organism evidence="1 2">
    <name type="scientific">Penicillium bovifimosum</name>
    <dbReference type="NCBI Taxonomy" id="126998"/>
    <lineage>
        <taxon>Eukaryota</taxon>
        <taxon>Fungi</taxon>
        <taxon>Dikarya</taxon>
        <taxon>Ascomycota</taxon>
        <taxon>Pezizomycotina</taxon>
        <taxon>Eurotiomycetes</taxon>
        <taxon>Eurotiomycetidae</taxon>
        <taxon>Eurotiales</taxon>
        <taxon>Aspergillaceae</taxon>
        <taxon>Penicillium</taxon>
    </lineage>
</organism>
<gene>
    <name evidence="1" type="ORF">N7515_006150</name>
</gene>
<dbReference type="Proteomes" id="UP001149079">
    <property type="component" value="Unassembled WGS sequence"/>
</dbReference>
<evidence type="ECO:0000313" key="2">
    <source>
        <dbReference type="Proteomes" id="UP001149079"/>
    </source>
</evidence>
<keyword evidence="2" id="KW-1185">Reference proteome</keyword>
<sequence>MFTVIGWMLLSTPSITDYAHRPNYEGARQIFELVTPPGMAVRPARHISDKVLTSTGRDLVRGYSASSEL</sequence>
<dbReference type="AlphaFoldDB" id="A0A9W9GUF1"/>
<dbReference type="GeneID" id="81406064"/>
<name>A0A9W9GUF1_9EURO</name>
<evidence type="ECO:0000313" key="1">
    <source>
        <dbReference type="EMBL" id="KAJ5130111.1"/>
    </source>
</evidence>
<reference evidence="1" key="2">
    <citation type="journal article" date="2023" name="IMA Fungus">
        <title>Comparative genomic study of the Penicillium genus elucidates a diverse pangenome and 15 lateral gene transfer events.</title>
        <authorList>
            <person name="Petersen C."/>
            <person name="Sorensen T."/>
            <person name="Nielsen M.R."/>
            <person name="Sondergaard T.E."/>
            <person name="Sorensen J.L."/>
            <person name="Fitzpatrick D.A."/>
            <person name="Frisvad J.C."/>
            <person name="Nielsen K.L."/>
        </authorList>
    </citation>
    <scope>NUCLEOTIDE SEQUENCE</scope>
    <source>
        <strain evidence="1">IBT 22155</strain>
    </source>
</reference>
<accession>A0A9W9GUF1</accession>
<proteinExistence type="predicted"/>